<organism evidence="2 3">
    <name type="scientific">Cupriavidus necator</name>
    <name type="common">Alcaligenes eutrophus</name>
    <name type="synonym">Ralstonia eutropha</name>
    <dbReference type="NCBI Taxonomy" id="106590"/>
    <lineage>
        <taxon>Bacteria</taxon>
        <taxon>Pseudomonadati</taxon>
        <taxon>Pseudomonadota</taxon>
        <taxon>Betaproteobacteria</taxon>
        <taxon>Burkholderiales</taxon>
        <taxon>Burkholderiaceae</taxon>
        <taxon>Cupriavidus</taxon>
    </lineage>
</organism>
<protein>
    <submittedName>
        <fullName evidence="2">Uncharacterized protein</fullName>
    </submittedName>
</protein>
<evidence type="ECO:0000256" key="1">
    <source>
        <dbReference type="SAM" id="Phobius"/>
    </source>
</evidence>
<accession>A0A367PGV4</accession>
<keyword evidence="1" id="KW-0812">Transmembrane</keyword>
<name>A0A367PGV4_CUPNE</name>
<proteinExistence type="predicted"/>
<feature type="transmembrane region" description="Helical" evidence="1">
    <location>
        <begin position="6"/>
        <end position="26"/>
    </location>
</feature>
<dbReference type="AlphaFoldDB" id="A0A367PGV4"/>
<evidence type="ECO:0000313" key="2">
    <source>
        <dbReference type="EMBL" id="RCJ06763.1"/>
    </source>
</evidence>
<keyword evidence="1" id="KW-1133">Transmembrane helix</keyword>
<dbReference type="Proteomes" id="UP000253501">
    <property type="component" value="Unassembled WGS sequence"/>
</dbReference>
<keyword evidence="1" id="KW-0472">Membrane</keyword>
<reference evidence="2 3" key="1">
    <citation type="submission" date="2018-04" db="EMBL/GenBank/DDBJ databases">
        <title>Cupriavidus necator CR12 genome sequencing and assembly.</title>
        <authorList>
            <person name="Ben Fekih I."/>
            <person name="Mazhar H.S."/>
            <person name="Bello S.K."/>
            <person name="Rensing C."/>
        </authorList>
    </citation>
    <scope>NUCLEOTIDE SEQUENCE [LARGE SCALE GENOMIC DNA]</scope>
    <source>
        <strain evidence="2 3">CR12</strain>
    </source>
</reference>
<evidence type="ECO:0000313" key="3">
    <source>
        <dbReference type="Proteomes" id="UP000253501"/>
    </source>
</evidence>
<sequence length="176" mass="18314">MRLPPTAPAALLLTVLTGTVLLILWLGGPFYRPICAPGQHGVVTQFIANDGHLYTASGKLNPGGSGFEATGRGGALLFGPYASLPPGRYRVTWYGEVQSPSAPRFDIVSAPGARTLAQAEVALPGPSGSAGGHPAALHSLTFATTTPVEGVETRVLVRENDRLVVSKVRLEAESCN</sequence>
<gene>
    <name evidence="2" type="ORF">DDK22_19995</name>
</gene>
<comment type="caution">
    <text evidence="2">The sequence shown here is derived from an EMBL/GenBank/DDBJ whole genome shotgun (WGS) entry which is preliminary data.</text>
</comment>
<dbReference type="EMBL" id="QDHA01000045">
    <property type="protein sequence ID" value="RCJ06763.1"/>
    <property type="molecule type" value="Genomic_DNA"/>
</dbReference>